<dbReference type="PANTHER" id="PTHR34069:SF2">
    <property type="entry name" value="BETA-KETOACYL-[ACYL-CARRIER-PROTEIN] SYNTHASE III"/>
    <property type="match status" value="1"/>
</dbReference>
<keyword evidence="6" id="KW-1185">Reference proteome</keyword>
<accession>A0A6H0KVU2</accession>
<dbReference type="GO" id="GO:0006633">
    <property type="term" value="P:fatty acid biosynthetic process"/>
    <property type="evidence" value="ECO:0007669"/>
    <property type="project" value="InterPro"/>
</dbReference>
<feature type="domain" description="Beta-ketoacyl-[acyl-carrier-protein] synthase III N-terminal" evidence="4">
    <location>
        <begin position="109"/>
        <end position="185"/>
    </location>
</feature>
<evidence type="ECO:0000256" key="2">
    <source>
        <dbReference type="ARBA" id="ARBA00023315"/>
    </source>
</evidence>
<dbReference type="Gene3D" id="3.40.47.10">
    <property type="match status" value="1"/>
</dbReference>
<name>A0A6H0KVU2_9BACE</name>
<dbReference type="GO" id="GO:0044550">
    <property type="term" value="P:secondary metabolite biosynthetic process"/>
    <property type="evidence" value="ECO:0007669"/>
    <property type="project" value="TreeGrafter"/>
</dbReference>
<dbReference type="InterPro" id="IPR013751">
    <property type="entry name" value="ACP_syn_III_N"/>
</dbReference>
<dbReference type="InterPro" id="IPR013747">
    <property type="entry name" value="ACP_syn_III_C"/>
</dbReference>
<dbReference type="NCBIfam" id="NF006829">
    <property type="entry name" value="PRK09352.1"/>
    <property type="match status" value="1"/>
</dbReference>
<evidence type="ECO:0000256" key="1">
    <source>
        <dbReference type="ARBA" id="ARBA00022679"/>
    </source>
</evidence>
<protein>
    <submittedName>
        <fullName evidence="5">Ketoacyl-ACP synthase III</fullName>
    </submittedName>
</protein>
<dbReference type="PANTHER" id="PTHR34069">
    <property type="entry name" value="3-OXOACYL-[ACYL-CARRIER-PROTEIN] SYNTHASE 3"/>
    <property type="match status" value="1"/>
</dbReference>
<gene>
    <name evidence="5" type="ORF">BacF7301_18955</name>
</gene>
<dbReference type="CDD" id="cd00830">
    <property type="entry name" value="KAS_III"/>
    <property type="match status" value="1"/>
</dbReference>
<keyword evidence="2" id="KW-0012">Acyltransferase</keyword>
<dbReference type="AlphaFoldDB" id="A0A6H0KVU2"/>
<dbReference type="Proteomes" id="UP000501780">
    <property type="component" value="Chromosome"/>
</dbReference>
<dbReference type="Pfam" id="PF08545">
    <property type="entry name" value="ACP_syn_III"/>
    <property type="match status" value="1"/>
</dbReference>
<dbReference type="Pfam" id="PF08541">
    <property type="entry name" value="ACP_syn_III_C"/>
    <property type="match status" value="1"/>
</dbReference>
<dbReference type="SUPFAM" id="SSF53901">
    <property type="entry name" value="Thiolase-like"/>
    <property type="match status" value="1"/>
</dbReference>
<dbReference type="GO" id="GO:0004315">
    <property type="term" value="F:3-oxoacyl-[acyl-carrier-protein] synthase activity"/>
    <property type="evidence" value="ECO:0007669"/>
    <property type="project" value="InterPro"/>
</dbReference>
<sequence length="333" mass="36308">MMAFIKGISYYLPERVVTNEELLQEFPEWSVDKVAAKVGVNSRHLAGENETAGDMAEKAARKLFEEYNIDPKAIDFVMLCTQSPDYFLPSTACILQNRLGIPTTAGAVDYNLGCSGCVYGIAMANSFVKSGLAKNVLVLTAETYQKYLHPSDKSNRSIFGDGAAACLISIEGMAEIGKCVLGTDGSGADNLIVKTGAARCKQATGVVVEDEDGHQCFDDYLYMNGSAIFNFTLDAVPAMMAQILEKNQMQKDDVDYYVFHQANKFMLNTIRKVCVLPKDKFYVNLEETGNTVSSTVMIGLKDCIEAGTIHKGMWVMCAGFGVGLSWGGVILKF</sequence>
<dbReference type="RefSeq" id="WP_167967249.1">
    <property type="nucleotide sequence ID" value="NZ_CP050831.1"/>
</dbReference>
<evidence type="ECO:0000313" key="6">
    <source>
        <dbReference type="Proteomes" id="UP000501780"/>
    </source>
</evidence>
<evidence type="ECO:0000259" key="3">
    <source>
        <dbReference type="Pfam" id="PF08541"/>
    </source>
</evidence>
<dbReference type="KEGG" id="bfc:BacF7301_18955"/>
<feature type="domain" description="Beta-ketoacyl-[acyl-carrier-protein] synthase III C-terminal" evidence="3">
    <location>
        <begin position="244"/>
        <end position="332"/>
    </location>
</feature>
<evidence type="ECO:0000259" key="4">
    <source>
        <dbReference type="Pfam" id="PF08545"/>
    </source>
</evidence>
<proteinExistence type="predicted"/>
<dbReference type="InterPro" id="IPR016039">
    <property type="entry name" value="Thiolase-like"/>
</dbReference>
<evidence type="ECO:0000313" key="5">
    <source>
        <dbReference type="EMBL" id="QIU97560.1"/>
    </source>
</evidence>
<keyword evidence="1" id="KW-0808">Transferase</keyword>
<organism evidence="5 6">
    <name type="scientific">Bacteroides faecium</name>
    <dbReference type="NCBI Taxonomy" id="2715212"/>
    <lineage>
        <taxon>Bacteria</taxon>
        <taxon>Pseudomonadati</taxon>
        <taxon>Bacteroidota</taxon>
        <taxon>Bacteroidia</taxon>
        <taxon>Bacteroidales</taxon>
        <taxon>Bacteroidaceae</taxon>
        <taxon>Bacteroides</taxon>
    </lineage>
</organism>
<dbReference type="EMBL" id="CP050831">
    <property type="protein sequence ID" value="QIU97560.1"/>
    <property type="molecule type" value="Genomic_DNA"/>
</dbReference>
<reference evidence="5 6" key="1">
    <citation type="submission" date="2020-03" db="EMBL/GenBank/DDBJ databases">
        <title>Genomic analysis of Bacteroides faecium CBA7301.</title>
        <authorList>
            <person name="Kim J."/>
            <person name="Roh S.W."/>
        </authorList>
    </citation>
    <scope>NUCLEOTIDE SEQUENCE [LARGE SCALE GENOMIC DNA]</scope>
    <source>
        <strain evidence="5 6">CBA7301</strain>
    </source>
</reference>